<organism evidence="3 4">
    <name type="scientific">Streptomyces solicathayae</name>
    <dbReference type="NCBI Taxonomy" id="3081768"/>
    <lineage>
        <taxon>Bacteria</taxon>
        <taxon>Bacillati</taxon>
        <taxon>Actinomycetota</taxon>
        <taxon>Actinomycetes</taxon>
        <taxon>Kitasatosporales</taxon>
        <taxon>Streptomycetaceae</taxon>
        <taxon>Streptomyces</taxon>
    </lineage>
</organism>
<accession>A0ABZ0M1E6</accession>
<evidence type="ECO:0000259" key="2">
    <source>
        <dbReference type="Pfam" id="PF19816"/>
    </source>
</evidence>
<evidence type="ECO:0000313" key="4">
    <source>
        <dbReference type="Proteomes" id="UP001301731"/>
    </source>
</evidence>
<sequence>MRARLVLGTVAAALLLAAASTAHAVPTAPADGVSVDSTGALAADGTVTLFGTYRCLDDSAGPVFVSSTLVQDERSQGIGGTRAVCDGRVHTWSNSSVVRDPAYRPGDARVQATLMQLTTDAIGIPLPEFRALRDAAVTLG</sequence>
<dbReference type="Proteomes" id="UP001301731">
    <property type="component" value="Chromosome"/>
</dbReference>
<feature type="signal peptide" evidence="1">
    <location>
        <begin position="1"/>
        <end position="24"/>
    </location>
</feature>
<dbReference type="InterPro" id="IPR046266">
    <property type="entry name" value="DUF6299"/>
</dbReference>
<evidence type="ECO:0000256" key="1">
    <source>
        <dbReference type="SAM" id="SignalP"/>
    </source>
</evidence>
<evidence type="ECO:0000313" key="3">
    <source>
        <dbReference type="EMBL" id="WOX25266.1"/>
    </source>
</evidence>
<keyword evidence="1" id="KW-0732">Signal</keyword>
<dbReference type="RefSeq" id="WP_318107724.1">
    <property type="nucleotide sequence ID" value="NZ_CP137573.1"/>
</dbReference>
<proteinExistence type="predicted"/>
<name>A0ABZ0M1E6_9ACTN</name>
<keyword evidence="4" id="KW-1185">Reference proteome</keyword>
<reference evidence="3 4" key="1">
    <citation type="submission" date="2023-10" db="EMBL/GenBank/DDBJ databases">
        <title>The genome sequence of Streptomyces sp. HUAS YS2.</title>
        <authorList>
            <person name="Mo P."/>
        </authorList>
    </citation>
    <scope>NUCLEOTIDE SEQUENCE [LARGE SCALE GENOMIC DNA]</scope>
    <source>
        <strain evidence="3 4">HUAS YS2</strain>
    </source>
</reference>
<protein>
    <submittedName>
        <fullName evidence="3">DUF6299 family protein</fullName>
    </submittedName>
</protein>
<dbReference type="Pfam" id="PF19816">
    <property type="entry name" value="DUF6299"/>
    <property type="match status" value="1"/>
</dbReference>
<dbReference type="EMBL" id="CP137573">
    <property type="protein sequence ID" value="WOX25266.1"/>
    <property type="molecule type" value="Genomic_DNA"/>
</dbReference>
<gene>
    <name evidence="3" type="ORF">R2D22_29380</name>
</gene>
<feature type="domain" description="DUF6299" evidence="2">
    <location>
        <begin position="29"/>
        <end position="139"/>
    </location>
</feature>
<feature type="chain" id="PRO_5045741534" evidence="1">
    <location>
        <begin position="25"/>
        <end position="140"/>
    </location>
</feature>